<feature type="modified residue" description="4-aspartylphosphate" evidence="4">
    <location>
        <position position="103"/>
    </location>
</feature>
<accession>A0A6G9Z6K9</accession>
<dbReference type="Pfam" id="PF00486">
    <property type="entry name" value="Trans_reg_C"/>
    <property type="match status" value="1"/>
</dbReference>
<evidence type="ECO:0000256" key="5">
    <source>
        <dbReference type="PROSITE-ProRule" id="PRU01091"/>
    </source>
</evidence>
<evidence type="ECO:0000256" key="1">
    <source>
        <dbReference type="ARBA" id="ARBA00022553"/>
    </source>
</evidence>
<evidence type="ECO:0000259" key="6">
    <source>
        <dbReference type="PROSITE" id="PS50110"/>
    </source>
</evidence>
<dbReference type="GO" id="GO:0032993">
    <property type="term" value="C:protein-DNA complex"/>
    <property type="evidence" value="ECO:0007669"/>
    <property type="project" value="TreeGrafter"/>
</dbReference>
<dbReference type="Gene3D" id="1.10.10.10">
    <property type="entry name" value="Winged helix-like DNA-binding domain superfamily/Winged helix DNA-binding domain"/>
    <property type="match status" value="1"/>
</dbReference>
<evidence type="ECO:0000313" key="8">
    <source>
        <dbReference type="EMBL" id="QIS21084.1"/>
    </source>
</evidence>
<proteinExistence type="predicted"/>
<gene>
    <name evidence="8" type="ORF">F6W96_24930</name>
</gene>
<dbReference type="Gene3D" id="3.40.50.2300">
    <property type="match status" value="1"/>
</dbReference>
<keyword evidence="3 5" id="KW-0238">DNA-binding</keyword>
<dbReference type="InterPro" id="IPR001867">
    <property type="entry name" value="OmpR/PhoB-type_DNA-bd"/>
</dbReference>
<dbReference type="SMART" id="SM00448">
    <property type="entry name" value="REC"/>
    <property type="match status" value="1"/>
</dbReference>
<evidence type="ECO:0000256" key="3">
    <source>
        <dbReference type="ARBA" id="ARBA00023125"/>
    </source>
</evidence>
<feature type="domain" description="Response regulatory" evidence="6">
    <location>
        <begin position="54"/>
        <end position="168"/>
    </location>
</feature>
<keyword evidence="1 4" id="KW-0597">Phosphoprotein</keyword>
<dbReference type="GO" id="GO:0006355">
    <property type="term" value="P:regulation of DNA-templated transcription"/>
    <property type="evidence" value="ECO:0007669"/>
    <property type="project" value="InterPro"/>
</dbReference>
<dbReference type="SMART" id="SM00862">
    <property type="entry name" value="Trans_reg_C"/>
    <property type="match status" value="1"/>
</dbReference>
<evidence type="ECO:0000256" key="2">
    <source>
        <dbReference type="ARBA" id="ARBA00023012"/>
    </source>
</evidence>
<reference evidence="8 9" key="1">
    <citation type="journal article" date="2019" name="ACS Chem. Biol.">
        <title>Identification and Mobilization of a Cryptic Antibiotic Biosynthesis Gene Locus from a Human-Pathogenic Nocardia Isolate.</title>
        <authorList>
            <person name="Herisse M."/>
            <person name="Ishida K."/>
            <person name="Porter J.L."/>
            <person name="Howden B."/>
            <person name="Hertweck C."/>
            <person name="Stinear T.P."/>
            <person name="Pidot S.J."/>
        </authorList>
    </citation>
    <scope>NUCLEOTIDE SEQUENCE [LARGE SCALE GENOMIC DNA]</scope>
    <source>
        <strain evidence="8 9">AUSMDU00012715</strain>
    </source>
</reference>
<dbReference type="PROSITE" id="PS50110">
    <property type="entry name" value="RESPONSE_REGULATORY"/>
    <property type="match status" value="1"/>
</dbReference>
<dbReference type="InterPro" id="IPR011006">
    <property type="entry name" value="CheY-like_superfamily"/>
</dbReference>
<dbReference type="PROSITE" id="PS51755">
    <property type="entry name" value="OMPR_PHOB"/>
    <property type="match status" value="1"/>
</dbReference>
<keyword evidence="2" id="KW-0902">Two-component regulatory system</keyword>
<feature type="DNA-binding region" description="OmpR/PhoB-type" evidence="5">
    <location>
        <begin position="177"/>
        <end position="276"/>
    </location>
</feature>
<dbReference type="InterPro" id="IPR036388">
    <property type="entry name" value="WH-like_DNA-bd_sf"/>
</dbReference>
<dbReference type="CDD" id="cd00383">
    <property type="entry name" value="trans_reg_C"/>
    <property type="match status" value="1"/>
</dbReference>
<dbReference type="GO" id="GO:0000156">
    <property type="term" value="F:phosphorelay response regulator activity"/>
    <property type="evidence" value="ECO:0007669"/>
    <property type="project" value="TreeGrafter"/>
</dbReference>
<protein>
    <submittedName>
        <fullName evidence="8">Response regulator</fullName>
    </submittedName>
</protein>
<dbReference type="AlphaFoldDB" id="A0A6G9Z6K9"/>
<dbReference type="InterPro" id="IPR001789">
    <property type="entry name" value="Sig_transdc_resp-reg_receiver"/>
</dbReference>
<dbReference type="Gene3D" id="6.10.250.690">
    <property type="match status" value="1"/>
</dbReference>
<dbReference type="GO" id="GO:0000976">
    <property type="term" value="F:transcription cis-regulatory region binding"/>
    <property type="evidence" value="ECO:0007669"/>
    <property type="project" value="TreeGrafter"/>
</dbReference>
<dbReference type="SUPFAM" id="SSF52172">
    <property type="entry name" value="CheY-like"/>
    <property type="match status" value="1"/>
</dbReference>
<dbReference type="PANTHER" id="PTHR48111">
    <property type="entry name" value="REGULATOR OF RPOS"/>
    <property type="match status" value="1"/>
</dbReference>
<evidence type="ECO:0000313" key="9">
    <source>
        <dbReference type="Proteomes" id="UP000500953"/>
    </source>
</evidence>
<sequence length="277" mass="31389">MLGDRRITPRRYGVSTAAHVGRESDFDLPRWRETRCSDGISPALAYYLGVESTQLLVVEDDPDIGVELRDALVGHGYVVEWVQTAAEAEAAVARYRPDLILLDLGLPDRDGVELCRRLRTELVTSVIVVLTARTQEFEIVVALDAGADDYLTKPIRLTELFARLRAHLRRRSAVANPEPLEAGDLRVDPYARRAWVGDGELALRPKEFDLLYLLVEHIGEVVTRDTLMTMIWDQHWHGSTKTLDVHVSALRRKLAEHGEDPYRISTVRSRGYRLERG</sequence>
<dbReference type="Proteomes" id="UP000500953">
    <property type="component" value="Chromosome"/>
</dbReference>
<name>A0A6G9Z6K9_9NOCA</name>
<dbReference type="InterPro" id="IPR039420">
    <property type="entry name" value="WalR-like"/>
</dbReference>
<dbReference type="EMBL" id="CP046173">
    <property type="protein sequence ID" value="QIS21084.1"/>
    <property type="molecule type" value="Genomic_DNA"/>
</dbReference>
<dbReference type="CDD" id="cd17574">
    <property type="entry name" value="REC_OmpR"/>
    <property type="match status" value="1"/>
</dbReference>
<dbReference type="PANTHER" id="PTHR48111:SF40">
    <property type="entry name" value="PHOSPHATE REGULON TRANSCRIPTIONAL REGULATORY PROTEIN PHOB"/>
    <property type="match status" value="1"/>
</dbReference>
<feature type="domain" description="OmpR/PhoB-type" evidence="7">
    <location>
        <begin position="177"/>
        <end position="276"/>
    </location>
</feature>
<dbReference type="Pfam" id="PF00072">
    <property type="entry name" value="Response_reg"/>
    <property type="match status" value="1"/>
</dbReference>
<organism evidence="8 9">
    <name type="scientific">Nocardia terpenica</name>
    <dbReference type="NCBI Taxonomy" id="455432"/>
    <lineage>
        <taxon>Bacteria</taxon>
        <taxon>Bacillati</taxon>
        <taxon>Actinomycetota</taxon>
        <taxon>Actinomycetes</taxon>
        <taxon>Mycobacteriales</taxon>
        <taxon>Nocardiaceae</taxon>
        <taxon>Nocardia</taxon>
    </lineage>
</organism>
<evidence type="ECO:0000259" key="7">
    <source>
        <dbReference type="PROSITE" id="PS51755"/>
    </source>
</evidence>
<dbReference type="GO" id="GO:0005829">
    <property type="term" value="C:cytosol"/>
    <property type="evidence" value="ECO:0007669"/>
    <property type="project" value="TreeGrafter"/>
</dbReference>
<evidence type="ECO:0000256" key="4">
    <source>
        <dbReference type="PROSITE-ProRule" id="PRU00169"/>
    </source>
</evidence>